<dbReference type="EMBL" id="UGOD01000001">
    <property type="protein sequence ID" value="STX50320.1"/>
    <property type="molecule type" value="Genomic_DNA"/>
</dbReference>
<reference evidence="4 5" key="1">
    <citation type="submission" date="2018-06" db="EMBL/GenBank/DDBJ databases">
        <authorList>
            <consortium name="Pathogen Informatics"/>
            <person name="Doyle S."/>
        </authorList>
    </citation>
    <scope>NUCLEOTIDE SEQUENCE [LARGE SCALE GENOMIC DNA]</scope>
    <source>
        <strain evidence="4 5">NCTC13316</strain>
    </source>
</reference>
<dbReference type="GO" id="GO:0004791">
    <property type="term" value="F:thioredoxin-disulfide reductase (NADPH) activity"/>
    <property type="evidence" value="ECO:0007669"/>
    <property type="project" value="UniProtKB-EC"/>
</dbReference>
<keyword evidence="1" id="KW-0285">Flavoprotein</keyword>
<sequence>MENRLRVRDCLIVGAGPAGLTAAIYLARFRRNIAIFDFNYSRASLIPTSHNYPGFVKGISGKELLERLKQQLQVYNVAVIREKIESIEQAEGGFIARSANHEIFSSHVILATGVKDIEPQLPFINNAIQQGLIRHCPICDAYEVINQKIAVIGEGKAGLGEARFLRHYTPYITLLTLGRLPKWSRKEVKALKEANLIINPLPLIKIELTLNTGATLYFADGKQEHYDCLYSALGCIKHKDLAIMLNAKEKKGTLVINRNYETSVKGLFAIGDLVSDLYQICVAESQAAVAATAIHRRLAKLD</sequence>
<gene>
    <name evidence="4" type="primary">trxB_1</name>
    <name evidence="4" type="ORF">NCTC13316_00396</name>
</gene>
<dbReference type="PRINTS" id="PR00469">
    <property type="entry name" value="PNDRDTASEII"/>
</dbReference>
<dbReference type="RefSeq" id="WP_115330031.1">
    <property type="nucleotide sequence ID" value="NZ_CAAAHP010000009.1"/>
</dbReference>
<dbReference type="Gene3D" id="3.50.50.60">
    <property type="entry name" value="FAD/NAD(P)-binding domain"/>
    <property type="match status" value="2"/>
</dbReference>
<evidence type="ECO:0000256" key="1">
    <source>
        <dbReference type="ARBA" id="ARBA00022630"/>
    </source>
</evidence>
<dbReference type="EC" id="1.8.1.9" evidence="4"/>
<dbReference type="Proteomes" id="UP000254794">
    <property type="component" value="Unassembled WGS sequence"/>
</dbReference>
<name>A0A378JJG3_9GAMM</name>
<keyword evidence="2 4" id="KW-0560">Oxidoreductase</keyword>
<dbReference type="SUPFAM" id="SSF51905">
    <property type="entry name" value="FAD/NAD(P)-binding domain"/>
    <property type="match status" value="1"/>
</dbReference>
<organism evidence="4 5">
    <name type="scientific">Legionella busanensis</name>
    <dbReference type="NCBI Taxonomy" id="190655"/>
    <lineage>
        <taxon>Bacteria</taxon>
        <taxon>Pseudomonadati</taxon>
        <taxon>Pseudomonadota</taxon>
        <taxon>Gammaproteobacteria</taxon>
        <taxon>Legionellales</taxon>
        <taxon>Legionellaceae</taxon>
        <taxon>Legionella</taxon>
    </lineage>
</organism>
<dbReference type="InterPro" id="IPR023753">
    <property type="entry name" value="FAD/NAD-binding_dom"/>
</dbReference>
<proteinExistence type="predicted"/>
<dbReference type="InterPro" id="IPR036188">
    <property type="entry name" value="FAD/NAD-bd_sf"/>
</dbReference>
<evidence type="ECO:0000259" key="3">
    <source>
        <dbReference type="Pfam" id="PF07992"/>
    </source>
</evidence>
<protein>
    <submittedName>
        <fullName evidence="4">Thioredoxin reductase</fullName>
        <ecNumber evidence="4">1.8.1.9</ecNumber>
    </submittedName>
</protein>
<dbReference type="PRINTS" id="PR00368">
    <property type="entry name" value="FADPNR"/>
</dbReference>
<evidence type="ECO:0000313" key="4">
    <source>
        <dbReference type="EMBL" id="STX50320.1"/>
    </source>
</evidence>
<keyword evidence="5" id="KW-1185">Reference proteome</keyword>
<feature type="domain" description="FAD/NAD(P)-binding" evidence="3">
    <location>
        <begin position="9"/>
        <end position="287"/>
    </location>
</feature>
<dbReference type="InterPro" id="IPR050097">
    <property type="entry name" value="Ferredoxin-NADP_redctase_2"/>
</dbReference>
<evidence type="ECO:0000256" key="2">
    <source>
        <dbReference type="ARBA" id="ARBA00023002"/>
    </source>
</evidence>
<dbReference type="OrthoDB" id="109585at2"/>
<accession>A0A378JJG3</accession>
<dbReference type="AlphaFoldDB" id="A0A378JJG3"/>
<dbReference type="PANTHER" id="PTHR48105">
    <property type="entry name" value="THIOREDOXIN REDUCTASE 1-RELATED-RELATED"/>
    <property type="match status" value="1"/>
</dbReference>
<dbReference type="Pfam" id="PF07992">
    <property type="entry name" value="Pyr_redox_2"/>
    <property type="match status" value="1"/>
</dbReference>
<evidence type="ECO:0000313" key="5">
    <source>
        <dbReference type="Proteomes" id="UP000254794"/>
    </source>
</evidence>